<dbReference type="Proteomes" id="UP000321513">
    <property type="component" value="Unassembled WGS sequence"/>
</dbReference>
<organism evidence="6 7">
    <name type="scientific">Segetibacter aerophilus</name>
    <dbReference type="NCBI Taxonomy" id="670293"/>
    <lineage>
        <taxon>Bacteria</taxon>
        <taxon>Pseudomonadati</taxon>
        <taxon>Bacteroidota</taxon>
        <taxon>Chitinophagia</taxon>
        <taxon>Chitinophagales</taxon>
        <taxon>Chitinophagaceae</taxon>
        <taxon>Segetibacter</taxon>
    </lineage>
</organism>
<keyword evidence="7" id="KW-1185">Reference proteome</keyword>
<evidence type="ECO:0000313" key="7">
    <source>
        <dbReference type="Proteomes" id="UP000321513"/>
    </source>
</evidence>
<sequence length="258" mass="27540">MSDNPNLLLLSAGFFLIAALYSSVGFGGGSSYLALLALCIPDFLQIKTAALLCNLVVVSTGSYLYYKEGFFDRKKFLPLALCSVPAAFIGAMLHLTQKSFFIFLGCVLALSGILLITQLFIKAVEKPVVSNKSWLVNIGLGTSTGFLSGLVGIGGGILLSPILNLLKWDTAKKIAALASFFILVNSIAGLLGQVAGNNFHVEFPLLLILLLAVFLGGQLGTRLSLRLLKPELVRALTGILVSYIGVKLVLKYTLKIDI</sequence>
<dbReference type="GO" id="GO:0005886">
    <property type="term" value="C:plasma membrane"/>
    <property type="evidence" value="ECO:0007669"/>
    <property type="project" value="UniProtKB-SubCell"/>
</dbReference>
<comment type="subcellular location">
    <subcellularLocation>
        <location evidence="5">Cell membrane</location>
        <topology evidence="5">Multi-pass membrane protein</topology>
    </subcellularLocation>
    <subcellularLocation>
        <location evidence="1">Membrane</location>
        <topology evidence="1">Multi-pass membrane protein</topology>
    </subcellularLocation>
</comment>
<accession>A0A512BC89</accession>
<keyword evidence="3 5" id="KW-1133">Transmembrane helix</keyword>
<dbReference type="InterPro" id="IPR002781">
    <property type="entry name" value="TM_pro_TauE-like"/>
</dbReference>
<gene>
    <name evidence="6" type="ORF">SAE01_20760</name>
</gene>
<dbReference type="PANTHER" id="PTHR43701:SF5">
    <property type="entry name" value="MEMBRANE TRANSPORTER PROTEIN-RELATED"/>
    <property type="match status" value="1"/>
</dbReference>
<evidence type="ECO:0000256" key="3">
    <source>
        <dbReference type="ARBA" id="ARBA00022989"/>
    </source>
</evidence>
<dbReference type="RefSeq" id="WP_147203706.1">
    <property type="nucleotide sequence ID" value="NZ_BJYT01000007.1"/>
</dbReference>
<feature type="transmembrane region" description="Helical" evidence="5">
    <location>
        <begin position="232"/>
        <end position="250"/>
    </location>
</feature>
<comment type="caution">
    <text evidence="6">The sequence shown here is derived from an EMBL/GenBank/DDBJ whole genome shotgun (WGS) entry which is preliminary data.</text>
</comment>
<feature type="transmembrane region" description="Helical" evidence="5">
    <location>
        <begin position="101"/>
        <end position="121"/>
    </location>
</feature>
<feature type="transmembrane region" description="Helical" evidence="5">
    <location>
        <begin position="46"/>
        <end position="64"/>
    </location>
</feature>
<dbReference type="EMBL" id="BJYT01000007">
    <property type="protein sequence ID" value="GEO09580.1"/>
    <property type="molecule type" value="Genomic_DNA"/>
</dbReference>
<name>A0A512BC89_9BACT</name>
<dbReference type="AlphaFoldDB" id="A0A512BC89"/>
<feature type="transmembrane region" description="Helical" evidence="5">
    <location>
        <begin position="174"/>
        <end position="191"/>
    </location>
</feature>
<dbReference type="InterPro" id="IPR051598">
    <property type="entry name" value="TSUP/Inactive_protease-like"/>
</dbReference>
<evidence type="ECO:0000256" key="4">
    <source>
        <dbReference type="ARBA" id="ARBA00023136"/>
    </source>
</evidence>
<evidence type="ECO:0000256" key="2">
    <source>
        <dbReference type="ARBA" id="ARBA00022692"/>
    </source>
</evidence>
<dbReference type="PANTHER" id="PTHR43701">
    <property type="entry name" value="MEMBRANE TRANSPORTER PROTEIN MJ0441-RELATED"/>
    <property type="match status" value="1"/>
</dbReference>
<reference evidence="6 7" key="1">
    <citation type="submission" date="2019-07" db="EMBL/GenBank/DDBJ databases">
        <title>Whole genome shotgun sequence of Segetibacter aerophilus NBRC 106135.</title>
        <authorList>
            <person name="Hosoyama A."/>
            <person name="Uohara A."/>
            <person name="Ohji S."/>
            <person name="Ichikawa N."/>
        </authorList>
    </citation>
    <scope>NUCLEOTIDE SEQUENCE [LARGE SCALE GENOMIC DNA]</scope>
    <source>
        <strain evidence="6 7">NBRC 106135</strain>
    </source>
</reference>
<protein>
    <recommendedName>
        <fullName evidence="5">Probable membrane transporter protein</fullName>
    </recommendedName>
</protein>
<evidence type="ECO:0000313" key="6">
    <source>
        <dbReference type="EMBL" id="GEO09580.1"/>
    </source>
</evidence>
<dbReference type="OrthoDB" id="560496at2"/>
<feature type="transmembrane region" description="Helical" evidence="5">
    <location>
        <begin position="76"/>
        <end position="95"/>
    </location>
</feature>
<evidence type="ECO:0000256" key="1">
    <source>
        <dbReference type="ARBA" id="ARBA00004141"/>
    </source>
</evidence>
<proteinExistence type="inferred from homology"/>
<feature type="transmembrane region" description="Helical" evidence="5">
    <location>
        <begin position="133"/>
        <end position="162"/>
    </location>
</feature>
<feature type="transmembrane region" description="Helical" evidence="5">
    <location>
        <begin position="203"/>
        <end position="220"/>
    </location>
</feature>
<evidence type="ECO:0000256" key="5">
    <source>
        <dbReference type="RuleBase" id="RU363041"/>
    </source>
</evidence>
<keyword evidence="4 5" id="KW-0472">Membrane</keyword>
<dbReference type="Pfam" id="PF01925">
    <property type="entry name" value="TauE"/>
    <property type="match status" value="1"/>
</dbReference>
<comment type="similarity">
    <text evidence="5">Belongs to the 4-toluene sulfonate uptake permease (TSUP) (TC 2.A.102) family.</text>
</comment>
<keyword evidence="5" id="KW-1003">Cell membrane</keyword>
<keyword evidence="2 5" id="KW-0812">Transmembrane</keyword>